<gene>
    <name evidence="1" type="ORF">CDCA_CDCA12G3362</name>
</gene>
<organism evidence="1 2">
    <name type="scientific">Cyanidium caldarium</name>
    <name type="common">Red alga</name>
    <dbReference type="NCBI Taxonomy" id="2771"/>
    <lineage>
        <taxon>Eukaryota</taxon>
        <taxon>Rhodophyta</taxon>
        <taxon>Bangiophyceae</taxon>
        <taxon>Cyanidiales</taxon>
        <taxon>Cyanidiaceae</taxon>
        <taxon>Cyanidium</taxon>
    </lineage>
</organism>
<keyword evidence="2" id="KW-1185">Reference proteome</keyword>
<name>A0AAV9IYJ1_CYACA</name>
<sequence length="437" mass="47314">MRGSVWRLVRRSARWPLSKARWRPLLLALLLTAAVMAAASYRAWTPWRRRSLTTAERLDEEIRQSWLRHGRAPARDPLPAVTIGIGDGAEIHLGRPDKVDRSHLCAVTMNAVYGCLKTQTEVLLRVFLTVTDGWSRGGGGGAQCQQAAQLLATCYADQRSDDMNSPGKGLSSAGQASIGGRSDPYEAVRACEFYLANWLLCIDRVYTDNGAQRPSLLGGPAGILGTLLEPVSLREAPDTYRASDTPPKTRSILFCMELWHRYYLAMRDDTACFSVCAVKATGADALCPTAMCRALFQGATEAPSPSRRSRHPDELPAIPCAASLLDTLAQVALHVLAGGDNATAATSLTAPLNYQPCLTGAEALRDCLRSNVAVGGGVLGPVRNCRYALRTLADCIGGAPAQETAEVCVARDVNYAVRCAPMVDVDYRAWFFNTTNR</sequence>
<dbReference type="Proteomes" id="UP001301350">
    <property type="component" value="Unassembled WGS sequence"/>
</dbReference>
<dbReference type="AlphaFoldDB" id="A0AAV9IYJ1"/>
<comment type="caution">
    <text evidence="1">The sequence shown here is derived from an EMBL/GenBank/DDBJ whole genome shotgun (WGS) entry which is preliminary data.</text>
</comment>
<evidence type="ECO:0000313" key="2">
    <source>
        <dbReference type="Proteomes" id="UP001301350"/>
    </source>
</evidence>
<dbReference type="EMBL" id="JANCYW010000012">
    <property type="protein sequence ID" value="KAK4537337.1"/>
    <property type="molecule type" value="Genomic_DNA"/>
</dbReference>
<proteinExistence type="predicted"/>
<protein>
    <submittedName>
        <fullName evidence="1">Uncharacterized protein</fullName>
    </submittedName>
</protein>
<accession>A0AAV9IYJ1</accession>
<evidence type="ECO:0000313" key="1">
    <source>
        <dbReference type="EMBL" id="KAK4537337.1"/>
    </source>
</evidence>
<reference evidence="1 2" key="1">
    <citation type="submission" date="2022-07" db="EMBL/GenBank/DDBJ databases">
        <title>Genome-wide signatures of adaptation to extreme environments.</title>
        <authorList>
            <person name="Cho C.H."/>
            <person name="Yoon H.S."/>
        </authorList>
    </citation>
    <scope>NUCLEOTIDE SEQUENCE [LARGE SCALE GENOMIC DNA]</scope>
    <source>
        <strain evidence="1 2">DBV 063 E5</strain>
    </source>
</reference>